<sequence length="295" mass="33342">MAGSEGKRVLMSHDSLKEVNIEIHRFTKNPSKAWKELRKFQVVQKVQPIPLSFPVSPNKVRFVCMSDTHSFTSFKKWPIPSGDVFIHAGDFTKFGMVDEVKEFNKFLGTLPHTYKIVIAGNHEFIFDPSKCDTGNLQFDYNQCSKYKNNKPQNMLTNCIYLEDSAVEIHGLKVYGSPWQPLFRYGAFNLPRGKACLEKWNQIPTDVDVLVTHSPPVGHGDFCLIGVHAGCVELLNTVQNRVKPKYHVFGHIHEGYGITTDDKTVFVNCSTCNSSYIPINPPIIFDISLPPGHSKI</sequence>
<evidence type="ECO:0000313" key="4">
    <source>
        <dbReference type="RefSeq" id="XP_013786596.2"/>
    </source>
</evidence>
<evidence type="ECO:0000259" key="2">
    <source>
        <dbReference type="Pfam" id="PF00149"/>
    </source>
</evidence>
<dbReference type="RefSeq" id="XP_022254892.1">
    <property type="nucleotide sequence ID" value="XM_022399184.1"/>
</dbReference>
<dbReference type="RefSeq" id="XP_022254895.1">
    <property type="nucleotide sequence ID" value="XM_022399187.1"/>
</dbReference>
<dbReference type="RefSeq" id="XP_013786596.2">
    <property type="nucleotide sequence ID" value="XM_013931142.2"/>
</dbReference>
<dbReference type="RefSeq" id="XP_022254893.1">
    <property type="nucleotide sequence ID" value="XM_022399185.1"/>
</dbReference>
<dbReference type="InterPro" id="IPR004843">
    <property type="entry name" value="Calcineurin-like_PHP"/>
</dbReference>
<name>A0ABM1TG89_LIMPO</name>
<dbReference type="GeneID" id="106470579"/>
<keyword evidence="3" id="KW-1185">Reference proteome</keyword>
<evidence type="ECO:0000313" key="9">
    <source>
        <dbReference type="RefSeq" id="XP_022254895.1"/>
    </source>
</evidence>
<dbReference type="RefSeq" id="XP_022254891.1">
    <property type="nucleotide sequence ID" value="XM_022399183.1"/>
</dbReference>
<dbReference type="PIRSF" id="PIRSF035808">
    <property type="entry name" value="Pdiesterase_Brain_239"/>
    <property type="match status" value="1"/>
</dbReference>
<dbReference type="InterPro" id="IPR051693">
    <property type="entry name" value="UPF0046_metallophosphoest"/>
</dbReference>
<proteinExistence type="inferred from homology"/>
<dbReference type="Proteomes" id="UP000694941">
    <property type="component" value="Unplaced"/>
</dbReference>
<dbReference type="Pfam" id="PF00149">
    <property type="entry name" value="Metallophos"/>
    <property type="match status" value="1"/>
</dbReference>
<dbReference type="PANTHER" id="PTHR12905">
    <property type="entry name" value="METALLOPHOSPHOESTERASE"/>
    <property type="match status" value="1"/>
</dbReference>
<gene>
    <name evidence="4 5 6 7 8 9 10" type="primary">LOC106470579</name>
</gene>
<dbReference type="Gene3D" id="3.60.21.10">
    <property type="match status" value="1"/>
</dbReference>
<dbReference type="SUPFAM" id="SSF56300">
    <property type="entry name" value="Metallo-dependent phosphatases"/>
    <property type="match status" value="1"/>
</dbReference>
<dbReference type="RefSeq" id="XP_022254897.1">
    <property type="nucleotide sequence ID" value="XM_022399189.1"/>
</dbReference>
<organism evidence="3 9">
    <name type="scientific">Limulus polyphemus</name>
    <name type="common">Atlantic horseshoe crab</name>
    <dbReference type="NCBI Taxonomy" id="6850"/>
    <lineage>
        <taxon>Eukaryota</taxon>
        <taxon>Metazoa</taxon>
        <taxon>Ecdysozoa</taxon>
        <taxon>Arthropoda</taxon>
        <taxon>Chelicerata</taxon>
        <taxon>Merostomata</taxon>
        <taxon>Xiphosura</taxon>
        <taxon>Limulidae</taxon>
        <taxon>Limulus</taxon>
    </lineage>
</organism>
<dbReference type="RefSeq" id="XP_022254894.1">
    <property type="nucleotide sequence ID" value="XM_022399186.1"/>
</dbReference>
<evidence type="ECO:0000313" key="8">
    <source>
        <dbReference type="RefSeq" id="XP_022254894.1"/>
    </source>
</evidence>
<dbReference type="CDD" id="cd07379">
    <property type="entry name" value="MPP_239FB"/>
    <property type="match status" value="1"/>
</dbReference>
<evidence type="ECO:0000256" key="1">
    <source>
        <dbReference type="ARBA" id="ARBA00007993"/>
    </source>
</evidence>
<reference evidence="4 5" key="1">
    <citation type="submission" date="2025-05" db="UniProtKB">
        <authorList>
            <consortium name="RefSeq"/>
        </authorList>
    </citation>
    <scope>IDENTIFICATION</scope>
    <source>
        <tissue evidence="4 5">Muscle</tissue>
    </source>
</reference>
<accession>A0ABM1TG89</accession>
<evidence type="ECO:0000313" key="6">
    <source>
        <dbReference type="RefSeq" id="XP_022254892.1"/>
    </source>
</evidence>
<evidence type="ECO:0000313" key="10">
    <source>
        <dbReference type="RefSeq" id="XP_022254897.1"/>
    </source>
</evidence>
<evidence type="ECO:0000313" key="5">
    <source>
        <dbReference type="RefSeq" id="XP_022254891.1"/>
    </source>
</evidence>
<feature type="domain" description="Calcineurin-like phosphoesterase" evidence="2">
    <location>
        <begin position="61"/>
        <end position="253"/>
    </location>
</feature>
<dbReference type="InterPro" id="IPR024201">
    <property type="entry name" value="Calcineurin-like_Pesterase"/>
</dbReference>
<dbReference type="InterPro" id="IPR029052">
    <property type="entry name" value="Metallo-depent_PP-like"/>
</dbReference>
<dbReference type="PANTHER" id="PTHR12905:SF0">
    <property type="entry name" value="CALCINEURIN-LIKE PHOSPHOESTERASE DOMAIN-CONTAINING PROTEIN"/>
    <property type="match status" value="1"/>
</dbReference>
<evidence type="ECO:0000313" key="7">
    <source>
        <dbReference type="RefSeq" id="XP_022254893.1"/>
    </source>
</evidence>
<protein>
    <submittedName>
        <fullName evidence="4 5">Metallophosphoesterase domain-containing protein 1-like isoform X1</fullName>
    </submittedName>
</protein>
<evidence type="ECO:0000313" key="3">
    <source>
        <dbReference type="Proteomes" id="UP000694941"/>
    </source>
</evidence>
<comment type="similarity">
    <text evidence="1">Belongs to the UPF0046 family.</text>
</comment>